<dbReference type="PANTHER" id="PTHR42852:SF6">
    <property type="entry name" value="THIOL:DISULFIDE INTERCHANGE PROTEIN DSBE"/>
    <property type="match status" value="1"/>
</dbReference>
<name>A0A2G1BT01_9FLAO</name>
<dbReference type="InterPro" id="IPR036249">
    <property type="entry name" value="Thioredoxin-like_sf"/>
</dbReference>
<feature type="domain" description="Thioredoxin" evidence="5">
    <location>
        <begin position="46"/>
        <end position="187"/>
    </location>
</feature>
<evidence type="ECO:0000259" key="5">
    <source>
        <dbReference type="PROSITE" id="PS51352"/>
    </source>
</evidence>
<dbReference type="Proteomes" id="UP000222163">
    <property type="component" value="Unassembled WGS sequence"/>
</dbReference>
<organism evidence="6 7">
    <name type="scientific">Tenacibaculum discolor</name>
    <dbReference type="NCBI Taxonomy" id="361581"/>
    <lineage>
        <taxon>Bacteria</taxon>
        <taxon>Pseudomonadati</taxon>
        <taxon>Bacteroidota</taxon>
        <taxon>Flavobacteriia</taxon>
        <taxon>Flavobacteriales</taxon>
        <taxon>Flavobacteriaceae</taxon>
        <taxon>Tenacibaculum</taxon>
    </lineage>
</organism>
<comment type="subcellular location">
    <subcellularLocation>
        <location evidence="1">Cell envelope</location>
    </subcellularLocation>
</comment>
<sequence>MKKEILACINYLKCQISSKTKYNSMKIIIVAFIGLTLFGCSKEAPGHFSTEALEDVFTSLEGEEVSFSKILEKYKGSKILIDIWASWCPDCLKSIPEVQKVQEDYAGATYIFLSLDRNKTDWKNGIERLNIKGEHYFIESGWEGMFGKFLGLDWIPRFLVIDENGKIIVFDATKATDKLIRQSLEKM</sequence>
<dbReference type="EMBL" id="PDUU01000009">
    <property type="protein sequence ID" value="PHN97166.1"/>
    <property type="molecule type" value="Genomic_DNA"/>
</dbReference>
<dbReference type="Pfam" id="PF08534">
    <property type="entry name" value="Redoxin"/>
    <property type="match status" value="1"/>
</dbReference>
<keyword evidence="3" id="KW-1015">Disulfide bond</keyword>
<proteinExistence type="predicted"/>
<evidence type="ECO:0000313" key="6">
    <source>
        <dbReference type="EMBL" id="PHN97166.1"/>
    </source>
</evidence>
<dbReference type="GO" id="GO:0016491">
    <property type="term" value="F:oxidoreductase activity"/>
    <property type="evidence" value="ECO:0007669"/>
    <property type="project" value="InterPro"/>
</dbReference>
<dbReference type="SUPFAM" id="SSF52833">
    <property type="entry name" value="Thioredoxin-like"/>
    <property type="match status" value="1"/>
</dbReference>
<protein>
    <submittedName>
        <fullName evidence="6">Redoxin</fullName>
    </submittedName>
</protein>
<dbReference type="AlphaFoldDB" id="A0A2G1BT01"/>
<dbReference type="PROSITE" id="PS51352">
    <property type="entry name" value="THIOREDOXIN_2"/>
    <property type="match status" value="1"/>
</dbReference>
<dbReference type="GO" id="GO:0030313">
    <property type="term" value="C:cell envelope"/>
    <property type="evidence" value="ECO:0007669"/>
    <property type="project" value="UniProtKB-SubCell"/>
</dbReference>
<evidence type="ECO:0000256" key="2">
    <source>
        <dbReference type="ARBA" id="ARBA00022748"/>
    </source>
</evidence>
<dbReference type="Gene3D" id="3.40.30.10">
    <property type="entry name" value="Glutaredoxin"/>
    <property type="match status" value="1"/>
</dbReference>
<keyword evidence="4" id="KW-0676">Redox-active center</keyword>
<dbReference type="InterPro" id="IPR050553">
    <property type="entry name" value="Thioredoxin_ResA/DsbE_sf"/>
</dbReference>
<evidence type="ECO:0000256" key="4">
    <source>
        <dbReference type="ARBA" id="ARBA00023284"/>
    </source>
</evidence>
<reference evidence="6 7" key="1">
    <citation type="journal article" date="2016" name="Nat. Commun.">
        <title>Microbial interactions lead to rapid micro-scale successions on model marine particles.</title>
        <authorList>
            <person name="Datta M.S."/>
            <person name="Sliwerska E."/>
            <person name="Gore J."/>
            <person name="Polz M.F."/>
            <person name="Cordero O.X."/>
        </authorList>
    </citation>
    <scope>NUCLEOTIDE SEQUENCE [LARGE SCALE GENOMIC DNA]</scope>
    <source>
        <strain evidence="6 7">4G03</strain>
    </source>
</reference>
<dbReference type="InterPro" id="IPR013740">
    <property type="entry name" value="Redoxin"/>
</dbReference>
<evidence type="ECO:0000256" key="3">
    <source>
        <dbReference type="ARBA" id="ARBA00023157"/>
    </source>
</evidence>
<evidence type="ECO:0000256" key="1">
    <source>
        <dbReference type="ARBA" id="ARBA00004196"/>
    </source>
</evidence>
<evidence type="ECO:0000313" key="7">
    <source>
        <dbReference type="Proteomes" id="UP000222163"/>
    </source>
</evidence>
<dbReference type="CDD" id="cd02966">
    <property type="entry name" value="TlpA_like_family"/>
    <property type="match status" value="1"/>
</dbReference>
<accession>A0A2G1BT01</accession>
<gene>
    <name evidence="6" type="ORF">CSC81_12215</name>
</gene>
<dbReference type="PANTHER" id="PTHR42852">
    <property type="entry name" value="THIOL:DISULFIDE INTERCHANGE PROTEIN DSBE"/>
    <property type="match status" value="1"/>
</dbReference>
<comment type="caution">
    <text evidence="6">The sequence shown here is derived from an EMBL/GenBank/DDBJ whole genome shotgun (WGS) entry which is preliminary data.</text>
</comment>
<dbReference type="GO" id="GO:0017004">
    <property type="term" value="P:cytochrome complex assembly"/>
    <property type="evidence" value="ECO:0007669"/>
    <property type="project" value="UniProtKB-KW"/>
</dbReference>
<dbReference type="InterPro" id="IPR013766">
    <property type="entry name" value="Thioredoxin_domain"/>
</dbReference>
<keyword evidence="2" id="KW-0201">Cytochrome c-type biogenesis</keyword>